<dbReference type="EMBL" id="FWPT01000007">
    <property type="protein sequence ID" value="SMA49038.1"/>
    <property type="molecule type" value="Genomic_DNA"/>
</dbReference>
<evidence type="ECO:0000313" key="1">
    <source>
        <dbReference type="EMBL" id="SMA49038.1"/>
    </source>
</evidence>
<keyword evidence="1" id="KW-0378">Hydrolase</keyword>
<name>A0A1X7ALQ2_9GAMM</name>
<dbReference type="AlphaFoldDB" id="A0A1X7ALQ2"/>
<evidence type="ECO:0000313" key="2">
    <source>
        <dbReference type="Proteomes" id="UP000196573"/>
    </source>
</evidence>
<dbReference type="InterPro" id="IPR016516">
    <property type="entry name" value="UCP07580"/>
</dbReference>
<dbReference type="OrthoDB" id="5727566at2"/>
<dbReference type="GO" id="GO:0016787">
    <property type="term" value="F:hydrolase activity"/>
    <property type="evidence" value="ECO:0007669"/>
    <property type="project" value="UniProtKB-KW"/>
</dbReference>
<dbReference type="Pfam" id="PF10118">
    <property type="entry name" value="Metal_hydrol"/>
    <property type="match status" value="1"/>
</dbReference>
<dbReference type="PANTHER" id="PTHR39456">
    <property type="entry name" value="METAL-DEPENDENT HYDROLASE"/>
    <property type="match status" value="1"/>
</dbReference>
<dbReference type="Proteomes" id="UP000196573">
    <property type="component" value="Unassembled WGS sequence"/>
</dbReference>
<sequence length="259" mass="30696">MTEMTVRKPAFDFPTELAVMPDLKDKYYAAFTSAVTFIAPNIERYLIRMMSRAKAEIKDPQVLDDLLTFSQQEAAHTKGHEQLNEILLARMSEKGRERVKAINDQMAEDYRRFLNTRSLNFNLAYGEGFESVTCAIGLWAFQHRTFEGLTDGWRELIEWHLAEEVEHRTVAYDVYHGFKGHWLHRITFSTYAQLHLLKYIVRFGRCFMEEYDFPGDEKSVFKQYFWSLLRHYLKTVPPWYSPRKLKIDPAINRLLEKFS</sequence>
<keyword evidence="2" id="KW-1185">Reference proteome</keyword>
<organism evidence="1 2">
    <name type="scientific">Parendozoicomonas haliclonae</name>
    <dbReference type="NCBI Taxonomy" id="1960125"/>
    <lineage>
        <taxon>Bacteria</taxon>
        <taxon>Pseudomonadati</taxon>
        <taxon>Pseudomonadota</taxon>
        <taxon>Gammaproteobacteria</taxon>
        <taxon>Oceanospirillales</taxon>
        <taxon>Endozoicomonadaceae</taxon>
        <taxon>Parendozoicomonas</taxon>
    </lineage>
</organism>
<gene>
    <name evidence="1" type="ORF">EHSB41UT_03013</name>
</gene>
<proteinExistence type="predicted"/>
<dbReference type="RefSeq" id="WP_087111324.1">
    <property type="nucleotide sequence ID" value="NZ_CBCSCN010000007.1"/>
</dbReference>
<dbReference type="PANTHER" id="PTHR39456:SF1">
    <property type="entry name" value="METAL-DEPENDENT HYDROLASE"/>
    <property type="match status" value="1"/>
</dbReference>
<accession>A0A1X7ALQ2</accession>
<reference evidence="1 2" key="1">
    <citation type="submission" date="2017-03" db="EMBL/GenBank/DDBJ databases">
        <authorList>
            <person name="Afonso C.L."/>
            <person name="Miller P.J."/>
            <person name="Scott M.A."/>
            <person name="Spackman E."/>
            <person name="Goraichik I."/>
            <person name="Dimitrov K.M."/>
            <person name="Suarez D.L."/>
            <person name="Swayne D.E."/>
        </authorList>
    </citation>
    <scope>NUCLEOTIDE SEQUENCE [LARGE SCALE GENOMIC DNA]</scope>
    <source>
        <strain evidence="1">SB41UT1</strain>
    </source>
</reference>
<protein>
    <submittedName>
        <fullName evidence="1">Putative metal-dependent hydrolase</fullName>
    </submittedName>
</protein>